<gene>
    <name evidence="2" type="ORF">BDQ94DRAFT_146081</name>
</gene>
<accession>A0A3F3PYF9</accession>
<evidence type="ECO:0000313" key="3">
    <source>
        <dbReference type="Proteomes" id="UP000253729"/>
    </source>
</evidence>
<proteinExistence type="predicted"/>
<organism evidence="2 3">
    <name type="scientific">Aspergillus welwitschiae</name>
    <dbReference type="NCBI Taxonomy" id="1341132"/>
    <lineage>
        <taxon>Eukaryota</taxon>
        <taxon>Fungi</taxon>
        <taxon>Dikarya</taxon>
        <taxon>Ascomycota</taxon>
        <taxon>Pezizomycotina</taxon>
        <taxon>Eurotiomycetes</taxon>
        <taxon>Eurotiomycetidae</taxon>
        <taxon>Eurotiales</taxon>
        <taxon>Aspergillaceae</taxon>
        <taxon>Aspergillus</taxon>
        <taxon>Aspergillus subgen. Circumdati</taxon>
    </lineage>
</organism>
<dbReference type="GeneID" id="38135122"/>
<keyword evidence="3" id="KW-1185">Reference proteome</keyword>
<dbReference type="Proteomes" id="UP000253729">
    <property type="component" value="Unassembled WGS sequence"/>
</dbReference>
<dbReference type="EMBL" id="KZ852052">
    <property type="protein sequence ID" value="RDH31949.1"/>
    <property type="molecule type" value="Genomic_DNA"/>
</dbReference>
<evidence type="ECO:0000313" key="2">
    <source>
        <dbReference type="EMBL" id="RDH31949.1"/>
    </source>
</evidence>
<dbReference type="RefSeq" id="XP_026624971.1">
    <property type="nucleotide sequence ID" value="XM_026766766.1"/>
</dbReference>
<feature type="region of interest" description="Disordered" evidence="1">
    <location>
        <begin position="39"/>
        <end position="81"/>
    </location>
</feature>
<name>A0A3F3PYF9_9EURO</name>
<protein>
    <submittedName>
        <fullName evidence="2">Uncharacterized protein</fullName>
    </submittedName>
</protein>
<feature type="compositionally biased region" description="Polar residues" evidence="1">
    <location>
        <begin position="45"/>
        <end position="67"/>
    </location>
</feature>
<evidence type="ECO:0000256" key="1">
    <source>
        <dbReference type="SAM" id="MobiDB-lite"/>
    </source>
</evidence>
<reference evidence="2 3" key="1">
    <citation type="submission" date="2018-07" db="EMBL/GenBank/DDBJ databases">
        <title>The genomes of Aspergillus section Nigri reveals drivers in fungal speciation.</title>
        <authorList>
            <consortium name="DOE Joint Genome Institute"/>
            <person name="Vesth T.C."/>
            <person name="Nybo J."/>
            <person name="Theobald S."/>
            <person name="Brandl J."/>
            <person name="Frisvad J.C."/>
            <person name="Nielsen K.F."/>
            <person name="Lyhne E.K."/>
            <person name="Kogle M.E."/>
            <person name="Kuo A."/>
            <person name="Riley R."/>
            <person name="Clum A."/>
            <person name="Nolan M."/>
            <person name="Lipzen A."/>
            <person name="Salamov A."/>
            <person name="Henrissat B."/>
            <person name="Wiebenga A."/>
            <person name="De vries R.P."/>
            <person name="Grigoriev I.V."/>
            <person name="Mortensen U.H."/>
            <person name="Andersen M.R."/>
            <person name="Baker S.E."/>
        </authorList>
    </citation>
    <scope>NUCLEOTIDE SEQUENCE [LARGE SCALE GENOMIC DNA]</scope>
    <source>
        <strain evidence="2 3">CBS 139.54b</strain>
    </source>
</reference>
<dbReference type="AlphaFoldDB" id="A0A3F3PYF9"/>
<sequence length="115" mass="12793">MVSPARRTSFHSVPPAQKNKACLGLPRSLFRLSCASASSSSAISKQRTCPISDSQPTPIHILNSTDSPIHPLGPRTLNPENSHRPFPRFPALQESWLVFCLLHVTVQHPLHRRIE</sequence>